<keyword evidence="9" id="KW-0966">Cell projection</keyword>
<feature type="active site" description="Charge relay system" evidence="10 11">
    <location>
        <position position="279"/>
    </location>
</feature>
<keyword evidence="6 11" id="KW-0378">Hydrolase</keyword>
<dbReference type="SUPFAM" id="SSF49299">
    <property type="entry name" value="PKD domain"/>
    <property type="match status" value="1"/>
</dbReference>
<dbReference type="InterPro" id="IPR053879">
    <property type="entry name" value="HYDIN_VesB_CFA65-like_Ig"/>
</dbReference>
<evidence type="ECO:0000259" key="14">
    <source>
        <dbReference type="PROSITE" id="PS50093"/>
    </source>
</evidence>
<reference evidence="15 16" key="1">
    <citation type="journal article" date="2010" name="Stand. Genomic Sci.">
        <title>Complete genome sequence of Haloterrigena turkmenica type strain (4k).</title>
        <authorList>
            <person name="Saunders E."/>
            <person name="Tindall B.J."/>
            <person name="Fahnrich R."/>
            <person name="Lapidus A."/>
            <person name="Copeland A."/>
            <person name="Del Rio T.G."/>
            <person name="Lucas S."/>
            <person name="Chen F."/>
            <person name="Tice H."/>
            <person name="Cheng J.F."/>
            <person name="Han C."/>
            <person name="Detter J.C."/>
            <person name="Bruce D."/>
            <person name="Goodwin L."/>
            <person name="Chain P."/>
            <person name="Pitluck S."/>
            <person name="Pati A."/>
            <person name="Ivanova N."/>
            <person name="Mavromatis K."/>
            <person name="Chen A."/>
            <person name="Palaniappan K."/>
            <person name="Land M."/>
            <person name="Hauser L."/>
            <person name="Chang Y.J."/>
            <person name="Jeffries C.D."/>
            <person name="Brettin T."/>
            <person name="Rohde M."/>
            <person name="Goker M."/>
            <person name="Bristow J."/>
            <person name="Eisen J.A."/>
            <person name="Markowitz V."/>
            <person name="Hugenholtz P."/>
            <person name="Klenk H.P."/>
            <person name="Kyrpides N.C."/>
        </authorList>
    </citation>
    <scope>NUCLEOTIDE SEQUENCE [LARGE SCALE GENOMIC DNA]</scope>
    <source>
        <strain evidence="16">ATCC 51198 / DSM 5511 / JCM 9101 / NCIMB 13204 / VKM B-1734 / 4k</strain>
    </source>
</reference>
<dbReference type="PROSITE" id="PS00138">
    <property type="entry name" value="SUBTILASE_SER"/>
    <property type="match status" value="1"/>
</dbReference>
<dbReference type="OrthoDB" id="341609at2157"/>
<evidence type="ECO:0000256" key="4">
    <source>
        <dbReference type="ARBA" id="ARBA00022490"/>
    </source>
</evidence>
<proteinExistence type="inferred from homology"/>
<comment type="subcellular location">
    <subcellularLocation>
        <location evidence="1">Cell projection</location>
        <location evidence="1">Cilium</location>
    </subcellularLocation>
    <subcellularLocation>
        <location evidence="2">Cytoplasm</location>
    </subcellularLocation>
</comment>
<dbReference type="InterPro" id="IPR000209">
    <property type="entry name" value="Peptidase_S8/S53_dom"/>
</dbReference>
<dbReference type="KEGG" id="htu:Htur_4630"/>
<dbReference type="PROSITE" id="PS51892">
    <property type="entry name" value="SUBTILASE"/>
    <property type="match status" value="1"/>
</dbReference>
<dbReference type="InterPro" id="IPR000601">
    <property type="entry name" value="PKD_dom"/>
</dbReference>
<evidence type="ECO:0000256" key="8">
    <source>
        <dbReference type="ARBA" id="ARBA00023069"/>
    </source>
</evidence>
<dbReference type="EMBL" id="CP001862">
    <property type="protein sequence ID" value="ADB63416.1"/>
    <property type="molecule type" value="Genomic_DNA"/>
</dbReference>
<feature type="region of interest" description="Disordered" evidence="13">
    <location>
        <begin position="421"/>
        <end position="446"/>
    </location>
</feature>
<dbReference type="PRINTS" id="PR00723">
    <property type="entry name" value="SUBTILISIN"/>
</dbReference>
<keyword evidence="5 11" id="KW-0645">Protease</keyword>
<evidence type="ECO:0000256" key="6">
    <source>
        <dbReference type="ARBA" id="ARBA00022801"/>
    </source>
</evidence>
<dbReference type="PROSITE" id="PS50093">
    <property type="entry name" value="PKD"/>
    <property type="match status" value="1"/>
</dbReference>
<dbReference type="Pfam" id="PF00082">
    <property type="entry name" value="Peptidase_S8"/>
    <property type="match status" value="1"/>
</dbReference>
<evidence type="ECO:0000256" key="1">
    <source>
        <dbReference type="ARBA" id="ARBA00004138"/>
    </source>
</evidence>
<dbReference type="PROSITE" id="PS00136">
    <property type="entry name" value="SUBTILASE_ASP"/>
    <property type="match status" value="1"/>
</dbReference>
<dbReference type="Gene3D" id="2.60.40.10">
    <property type="entry name" value="Immunoglobulins"/>
    <property type="match status" value="2"/>
</dbReference>
<organism evidence="15 16">
    <name type="scientific">Haloterrigena turkmenica (strain ATCC 51198 / DSM 5511 / JCM 9101 / NCIMB 13204 / VKM B-1734 / 4k)</name>
    <name type="common">Halococcus turkmenicus</name>
    <dbReference type="NCBI Taxonomy" id="543526"/>
    <lineage>
        <taxon>Archaea</taxon>
        <taxon>Methanobacteriati</taxon>
        <taxon>Methanobacteriota</taxon>
        <taxon>Stenosarchaea group</taxon>
        <taxon>Halobacteria</taxon>
        <taxon>Halobacteriales</taxon>
        <taxon>Natrialbaceae</taxon>
        <taxon>Haloterrigena</taxon>
    </lineage>
</organism>
<feature type="active site" description="Charge relay system" evidence="10 11">
    <location>
        <position position="446"/>
    </location>
</feature>
<dbReference type="GO" id="GO:0006508">
    <property type="term" value="P:proteolysis"/>
    <property type="evidence" value="ECO:0007669"/>
    <property type="project" value="UniProtKB-KW"/>
</dbReference>
<keyword evidence="16" id="KW-1185">Reference proteome</keyword>
<feature type="domain" description="PKD" evidence="14">
    <location>
        <begin position="1103"/>
        <end position="1188"/>
    </location>
</feature>
<sequence length="1405" mass="150238">MIVNDPKVYKIRSIIRILTLVFLISVLSFQMSGIGTASVVQSETGNIPTTGDNITSNVTTAFLSSDNISQSQIEKLTLITGDIVAIDKRGLEPTYRLLGNKSATKFETRTGVHIVPEGVDLTKFDKSLFNIDLLREQDITDAESDSIPIIVEYTERDAMNDGVPTKQRGDIRNHRQLETVNGTAVSVSKSATDETYQRLASARNVKSVYYDATVKGAGTTPRSNIDLESAHDQYNVTGEDVTVAVLDTGINESHPDIGDSEVREIDLVDDGKTGDLPNHGTPAAGLITGDGTSNDTYVGVAPDADVIDVRVLDRTESGKISTVIDGVEYATQQDADVISMSFGIQPSTIRTNDPFRSTIKDAVKRDTTVVAAAGNNAGYGSITSPGTLRDVITVGSSVNESEVPSFSRQGPTPIGRYVKPDLVAPGDGVTAPDARTTGYRSTEGTSFSTPIVAGTAALLHEKHPGWSEQRVKNAITSTTDSLGSQDIYTQGSGELNVTAALSPDIVIDPTTIDFGQFPAGETVTKTVTVRNLGSERRQVNVSAKAVAIQSSDPGTVSVNRSSMTLKPGSTASLALTVNTTNDLSKPHSGRLHVGDTTAIFGYVPKRQVTVKKHGLGSIDGDRITLMHTKTNRVYGPKEFDGSTAHFAIEQPGEYVAVSSGRHNGQPVITAKSEYIDGLETIILDESQTVTQTVDTGTLPQSGDELQNRTVIVNATLDSGPIDERVVAENAPTAAVRISPTSDMNYAVRRVITAPQGEKAYNTSTVYHLKHTKQHVSGLHTVSIDVDDLNTHTVRYYKGTPDETYSATLAADDFDNVPIYQSYMPAGLGTIFNQTIYVSPTIAHYHDAFAEGSFGYTEWSATPQQVIQEFDNDSSLTTAVKKHPFRSKLMRWSLSEHHFNSTVFPTVGQPPNGYVISDSPSEQYDLWINGDKTHSFTENSADVPISLARRNISSVRLRVQDQHGMSPLSNNTVTTFKATTDTSDTRPPTVPSISFESHGRTNVVPTGSLNVTVSTSDTRSSVQNVTLYTAKRDSNGVPSTTPFANESNWEHVPLTKANSGNYTTTLELGPYRGTLSVAVRAVDDAGNSVETTATNAVVVGNRSPTPKMTANASLVKAGTPVHFDASGSYDDSSVSAYRWDFDGDGTVDETTADPTATHQYTQTGKVKPALTVADSQGFTNTTQPLSISVASSLPQHLDEIDSRTKADIQSAVQIGQIQVESRRLNGKQEIGKESMFVARGDMNGGFEGGNGSTIVIQEGRVNGHAEGHNVIARDTQFNGGVEATGTVTATQGSVTARGGIEASESITVLPDTALTVRGGMETKELIVEENSSLVIHGKIEVDEFILENGSSARIWGSLHCNENSVEPSATVNVNGENGCMTEDMGGQDNGQTEKLSGVDIKIGRAT</sequence>
<name>D2S219_HALTV</name>
<dbReference type="PANTHER" id="PTHR43806">
    <property type="entry name" value="PEPTIDASE S8"/>
    <property type="match status" value="1"/>
</dbReference>
<evidence type="ECO:0000313" key="16">
    <source>
        <dbReference type="Proteomes" id="UP000001903"/>
    </source>
</evidence>
<dbReference type="InterPro" id="IPR013783">
    <property type="entry name" value="Ig-like_fold"/>
</dbReference>
<comment type="similarity">
    <text evidence="3 11 12">Belongs to the peptidase S8 family.</text>
</comment>
<dbReference type="InterPro" id="IPR022409">
    <property type="entry name" value="PKD/Chitinase_dom"/>
</dbReference>
<dbReference type="InterPro" id="IPR035986">
    <property type="entry name" value="PKD_dom_sf"/>
</dbReference>
<protein>
    <submittedName>
        <fullName evidence="15">Peptidase S8 and S53 subtilisin kexin sedolisin</fullName>
    </submittedName>
</protein>
<dbReference type="InterPro" id="IPR023828">
    <property type="entry name" value="Peptidase_S8_Ser-AS"/>
</dbReference>
<dbReference type="HOGENOM" id="CLU_254018_0_0_2"/>
<dbReference type="Pfam" id="PF18911">
    <property type="entry name" value="PKD_4"/>
    <property type="match status" value="1"/>
</dbReference>
<evidence type="ECO:0000256" key="2">
    <source>
        <dbReference type="ARBA" id="ARBA00004496"/>
    </source>
</evidence>
<evidence type="ECO:0000256" key="9">
    <source>
        <dbReference type="ARBA" id="ARBA00023273"/>
    </source>
</evidence>
<gene>
    <name evidence="15" type="ordered locus">Htur_4630</name>
</gene>
<dbReference type="GeneID" id="31787673"/>
<dbReference type="SMART" id="SM00089">
    <property type="entry name" value="PKD"/>
    <property type="match status" value="1"/>
</dbReference>
<keyword evidence="7 11" id="KW-0720">Serine protease</keyword>
<feature type="active site" description="Charge relay system" evidence="10 11">
    <location>
        <position position="247"/>
    </location>
</feature>
<dbReference type="InterPro" id="IPR050131">
    <property type="entry name" value="Peptidase_S8_subtilisin-like"/>
</dbReference>
<dbReference type="InterPro" id="IPR015500">
    <property type="entry name" value="Peptidase_S8_subtilisin-rel"/>
</dbReference>
<evidence type="ECO:0000313" key="15">
    <source>
        <dbReference type="EMBL" id="ADB63416.1"/>
    </source>
</evidence>
<dbReference type="InterPro" id="IPR036852">
    <property type="entry name" value="Peptidase_S8/S53_dom_sf"/>
</dbReference>
<dbReference type="SUPFAM" id="SSF52743">
    <property type="entry name" value="Subtilisin-like"/>
    <property type="match status" value="1"/>
</dbReference>
<keyword evidence="4" id="KW-0963">Cytoplasm</keyword>
<dbReference type="PANTHER" id="PTHR43806:SF11">
    <property type="entry name" value="CEREVISIN-RELATED"/>
    <property type="match status" value="1"/>
</dbReference>
<evidence type="ECO:0000256" key="3">
    <source>
        <dbReference type="ARBA" id="ARBA00011073"/>
    </source>
</evidence>
<evidence type="ECO:0000256" key="13">
    <source>
        <dbReference type="SAM" id="MobiDB-lite"/>
    </source>
</evidence>
<evidence type="ECO:0000256" key="11">
    <source>
        <dbReference type="PROSITE-ProRule" id="PRU01240"/>
    </source>
</evidence>
<keyword evidence="15" id="KW-0614">Plasmid</keyword>
<keyword evidence="8" id="KW-0969">Cilium</keyword>
<dbReference type="InterPro" id="IPR023827">
    <property type="entry name" value="Peptidase_S8_Asp-AS"/>
</dbReference>
<dbReference type="RefSeq" id="WP_012945660.1">
    <property type="nucleotide sequence ID" value="NC_013745.1"/>
</dbReference>
<accession>D2S219</accession>
<evidence type="ECO:0000256" key="7">
    <source>
        <dbReference type="ARBA" id="ARBA00022825"/>
    </source>
</evidence>
<dbReference type="GO" id="GO:0005737">
    <property type="term" value="C:cytoplasm"/>
    <property type="evidence" value="ECO:0007669"/>
    <property type="project" value="UniProtKB-SubCell"/>
</dbReference>
<evidence type="ECO:0000256" key="12">
    <source>
        <dbReference type="RuleBase" id="RU003355"/>
    </source>
</evidence>
<dbReference type="CDD" id="cd00146">
    <property type="entry name" value="PKD"/>
    <property type="match status" value="1"/>
</dbReference>
<dbReference type="Proteomes" id="UP000001903">
    <property type="component" value="Plasmid pHTUR02"/>
</dbReference>
<dbReference type="Gene3D" id="3.40.50.200">
    <property type="entry name" value="Peptidase S8/S53 domain"/>
    <property type="match status" value="1"/>
</dbReference>
<feature type="region of interest" description="Disordered" evidence="13">
    <location>
        <begin position="977"/>
        <end position="998"/>
    </location>
</feature>
<evidence type="ECO:0000256" key="5">
    <source>
        <dbReference type="ARBA" id="ARBA00022670"/>
    </source>
</evidence>
<evidence type="ECO:0000256" key="10">
    <source>
        <dbReference type="PIRSR" id="PIRSR615500-1"/>
    </source>
</evidence>
<geneLocation type="plasmid" evidence="15 16">
    <name>pHTUR02</name>
</geneLocation>
<dbReference type="GO" id="GO:0004252">
    <property type="term" value="F:serine-type endopeptidase activity"/>
    <property type="evidence" value="ECO:0007669"/>
    <property type="project" value="UniProtKB-UniRule"/>
</dbReference>
<dbReference type="Pfam" id="PF22544">
    <property type="entry name" value="HYDIN_VesB_CFA65-like_Ig"/>
    <property type="match status" value="1"/>
</dbReference>